<gene>
    <name evidence="7" type="primary">lgt</name>
    <name evidence="8" type="ORF">X929_09405</name>
</gene>
<dbReference type="PROSITE" id="PS01311">
    <property type="entry name" value="LGT"/>
    <property type="match status" value="1"/>
</dbReference>
<organism evidence="8 9">
    <name type="scientific">Petrotoga olearia DSM 13574</name>
    <dbReference type="NCBI Taxonomy" id="1122955"/>
    <lineage>
        <taxon>Bacteria</taxon>
        <taxon>Thermotogati</taxon>
        <taxon>Thermotogota</taxon>
        <taxon>Thermotogae</taxon>
        <taxon>Petrotogales</taxon>
        <taxon>Petrotogaceae</taxon>
        <taxon>Petrotoga</taxon>
    </lineage>
</organism>
<dbReference type="PANTHER" id="PTHR30589:SF0">
    <property type="entry name" value="PHOSPHATIDYLGLYCEROL--PROLIPOPROTEIN DIACYLGLYCERYL TRANSFERASE"/>
    <property type="match status" value="1"/>
</dbReference>
<dbReference type="GO" id="GO:0005886">
    <property type="term" value="C:plasma membrane"/>
    <property type="evidence" value="ECO:0007669"/>
    <property type="project" value="UniProtKB-SubCell"/>
</dbReference>
<dbReference type="EMBL" id="AZRL01000022">
    <property type="protein sequence ID" value="PNR95055.1"/>
    <property type="molecule type" value="Genomic_DNA"/>
</dbReference>
<keyword evidence="3 7" id="KW-0808">Transferase</keyword>
<evidence type="ECO:0000256" key="2">
    <source>
        <dbReference type="ARBA" id="ARBA00022475"/>
    </source>
</evidence>
<evidence type="ECO:0000256" key="4">
    <source>
        <dbReference type="ARBA" id="ARBA00022692"/>
    </source>
</evidence>
<dbReference type="PANTHER" id="PTHR30589">
    <property type="entry name" value="PROLIPOPROTEIN DIACYLGLYCERYL TRANSFERASE"/>
    <property type="match status" value="1"/>
</dbReference>
<evidence type="ECO:0000313" key="9">
    <source>
        <dbReference type="Proteomes" id="UP000236434"/>
    </source>
</evidence>
<protein>
    <recommendedName>
        <fullName evidence="7">Phosphatidylglycerol--prolipoprotein diacylglyceryl transferase</fullName>
        <ecNumber evidence="7">2.5.1.145</ecNumber>
    </recommendedName>
</protein>
<evidence type="ECO:0000256" key="6">
    <source>
        <dbReference type="ARBA" id="ARBA00023136"/>
    </source>
</evidence>
<keyword evidence="5 7" id="KW-1133">Transmembrane helix</keyword>
<evidence type="ECO:0000313" key="8">
    <source>
        <dbReference type="EMBL" id="PNR95055.1"/>
    </source>
</evidence>
<comment type="caution">
    <text evidence="8">The sequence shown here is derived from an EMBL/GenBank/DDBJ whole genome shotgun (WGS) entry which is preliminary data.</text>
</comment>
<feature type="transmembrane region" description="Helical" evidence="7">
    <location>
        <begin position="7"/>
        <end position="28"/>
    </location>
</feature>
<evidence type="ECO:0000256" key="1">
    <source>
        <dbReference type="ARBA" id="ARBA00007150"/>
    </source>
</evidence>
<feature type="transmembrane region" description="Helical" evidence="7">
    <location>
        <begin position="79"/>
        <end position="102"/>
    </location>
</feature>
<dbReference type="InterPro" id="IPR001640">
    <property type="entry name" value="Lgt"/>
</dbReference>
<dbReference type="GO" id="GO:0042158">
    <property type="term" value="P:lipoprotein biosynthetic process"/>
    <property type="evidence" value="ECO:0007669"/>
    <property type="project" value="UniProtKB-UniRule"/>
</dbReference>
<feature type="transmembrane region" description="Helical" evidence="7">
    <location>
        <begin position="117"/>
        <end position="138"/>
    </location>
</feature>
<comment type="function">
    <text evidence="7">Catalyzes the transfer of the diacylglyceryl group from phosphatidylglycerol to the sulfhydryl group of the N-terminal cysteine of a prolipoprotein, the first step in the formation of mature lipoproteins.</text>
</comment>
<reference evidence="8 9" key="1">
    <citation type="submission" date="2013-12" db="EMBL/GenBank/DDBJ databases">
        <title>Comparative genomics of Petrotoga isolates.</title>
        <authorList>
            <person name="Nesbo C.L."/>
            <person name="Charchuk R."/>
            <person name="Chow K."/>
        </authorList>
    </citation>
    <scope>NUCLEOTIDE SEQUENCE [LARGE SCALE GENOMIC DNA]</scope>
    <source>
        <strain evidence="8 9">DSM 13574</strain>
    </source>
</reference>
<dbReference type="AlphaFoldDB" id="A0A2K1NWZ5"/>
<evidence type="ECO:0000256" key="3">
    <source>
        <dbReference type="ARBA" id="ARBA00022679"/>
    </source>
</evidence>
<keyword evidence="6 7" id="KW-0472">Membrane</keyword>
<dbReference type="Pfam" id="PF01790">
    <property type="entry name" value="LGT"/>
    <property type="match status" value="1"/>
</dbReference>
<comment type="pathway">
    <text evidence="7">Protein modification; lipoprotein biosynthesis (diacylglyceryl transfer).</text>
</comment>
<dbReference type="Proteomes" id="UP000236434">
    <property type="component" value="Unassembled WGS sequence"/>
</dbReference>
<dbReference type="UniPathway" id="UPA00664"/>
<evidence type="ECO:0000256" key="7">
    <source>
        <dbReference type="HAMAP-Rule" id="MF_01147"/>
    </source>
</evidence>
<feature type="transmembrane region" description="Helical" evidence="7">
    <location>
        <begin position="209"/>
        <end position="227"/>
    </location>
</feature>
<dbReference type="HAMAP" id="MF_01147">
    <property type="entry name" value="Lgt"/>
    <property type="match status" value="1"/>
</dbReference>
<dbReference type="NCBIfam" id="TIGR00544">
    <property type="entry name" value="lgt"/>
    <property type="match status" value="1"/>
</dbReference>
<feature type="transmembrane region" description="Helical" evidence="7">
    <location>
        <begin position="48"/>
        <end position="67"/>
    </location>
</feature>
<feature type="transmembrane region" description="Helical" evidence="7">
    <location>
        <begin position="264"/>
        <end position="286"/>
    </location>
</feature>
<keyword evidence="4 7" id="KW-0812">Transmembrane</keyword>
<comment type="subcellular location">
    <subcellularLocation>
        <location evidence="7">Cell membrane</location>
        <topology evidence="7">Multi-pass membrane protein</topology>
    </subcellularLocation>
</comment>
<dbReference type="GO" id="GO:0008961">
    <property type="term" value="F:phosphatidylglycerol-prolipoprotein diacylglyceryl transferase activity"/>
    <property type="evidence" value="ECO:0007669"/>
    <property type="project" value="UniProtKB-UniRule"/>
</dbReference>
<feature type="transmembrane region" description="Helical" evidence="7">
    <location>
        <begin position="234"/>
        <end position="252"/>
    </location>
</feature>
<sequence>MKRDKVFLNTLWVSITSFLVICIVVLPKSFSGEWYFSPVLVTVGPLEIRWYGLLIALSILLATFIAQKEAEREKINEDDLFTAVSLGIIFGIIGARLYYVLFNFEYFSQNPSEIFKIWHGGLAIHGAILAAFLVVFLYTRLKKKCTFTFLQGLDLFTFVLPLAQSIGRWGNFFNHEAYGAPTNLPWKMYVSLQDRMPGYESYEYFHPTFLYESAWNLLLFLILFYFIRNKRKTYGEVTALYLILYSIGRIPIERLRTDSLYIGNFRVAVVISFIFIVLGFLLFVYLRNKREIVEKRSED</sequence>
<dbReference type="EC" id="2.5.1.145" evidence="7"/>
<evidence type="ECO:0000256" key="5">
    <source>
        <dbReference type="ARBA" id="ARBA00022989"/>
    </source>
</evidence>
<dbReference type="OrthoDB" id="871140at2"/>
<comment type="similarity">
    <text evidence="1 7">Belongs to the Lgt family.</text>
</comment>
<comment type="catalytic activity">
    <reaction evidence="7">
        <text>L-cysteinyl-[prolipoprotein] + a 1,2-diacyl-sn-glycero-3-phospho-(1'-sn-glycerol) = an S-1,2-diacyl-sn-glyceryl-L-cysteinyl-[prolipoprotein] + sn-glycerol 1-phosphate + H(+)</text>
        <dbReference type="Rhea" id="RHEA:56712"/>
        <dbReference type="Rhea" id="RHEA-COMP:14679"/>
        <dbReference type="Rhea" id="RHEA-COMP:14680"/>
        <dbReference type="ChEBI" id="CHEBI:15378"/>
        <dbReference type="ChEBI" id="CHEBI:29950"/>
        <dbReference type="ChEBI" id="CHEBI:57685"/>
        <dbReference type="ChEBI" id="CHEBI:64716"/>
        <dbReference type="ChEBI" id="CHEBI:140658"/>
        <dbReference type="EC" id="2.5.1.145"/>
    </reaction>
</comment>
<keyword evidence="2 7" id="KW-1003">Cell membrane</keyword>
<feature type="transmembrane region" description="Helical" evidence="7">
    <location>
        <begin position="145"/>
        <end position="163"/>
    </location>
</feature>
<feature type="binding site" evidence="7">
    <location>
        <position position="168"/>
    </location>
    <ligand>
        <name>a 1,2-diacyl-sn-glycero-3-phospho-(1'-sn-glycerol)</name>
        <dbReference type="ChEBI" id="CHEBI:64716"/>
    </ligand>
</feature>
<dbReference type="RefSeq" id="WP_103067715.1">
    <property type="nucleotide sequence ID" value="NZ_AZRL01000022.1"/>
</dbReference>
<proteinExistence type="inferred from homology"/>
<accession>A0A2K1NWZ5</accession>
<name>A0A2K1NWZ5_9BACT</name>